<comment type="caution">
    <text evidence="2">The sequence shown here is derived from an EMBL/GenBank/DDBJ whole genome shotgun (WGS) entry which is preliminary data.</text>
</comment>
<name>A0A6M0RMZ7_9CYAN</name>
<organism evidence="2 3">
    <name type="scientific">Adonisia turfae CCMR0081</name>
    <dbReference type="NCBI Taxonomy" id="2292702"/>
    <lineage>
        <taxon>Bacteria</taxon>
        <taxon>Bacillati</taxon>
        <taxon>Cyanobacteriota</taxon>
        <taxon>Adonisia</taxon>
        <taxon>Adonisia turfae</taxon>
    </lineage>
</organism>
<reference evidence="2 3" key="1">
    <citation type="journal article" date="2020" name="Microb. Ecol.">
        <title>Ecogenomics of the Marine Benthic Filamentous Cyanobacterium Adonisia.</title>
        <authorList>
            <person name="Walter J.M."/>
            <person name="Coutinho F.H."/>
            <person name="Leomil L."/>
            <person name="Hargreaves P.I."/>
            <person name="Campeao M.E."/>
            <person name="Vieira V.V."/>
            <person name="Silva B.S."/>
            <person name="Fistarol G.O."/>
            <person name="Salomon P.S."/>
            <person name="Sawabe T."/>
            <person name="Mino S."/>
            <person name="Hosokawa M."/>
            <person name="Miyashita H."/>
            <person name="Maruyama F."/>
            <person name="van Verk M.C."/>
            <person name="Dutilh B.E."/>
            <person name="Thompson C.C."/>
            <person name="Thompson F.L."/>
        </authorList>
    </citation>
    <scope>NUCLEOTIDE SEQUENCE [LARGE SCALE GENOMIC DNA]</scope>
    <source>
        <strain evidence="2 3">CCMR0081</strain>
    </source>
</reference>
<gene>
    <name evidence="2" type="ORF">DXZ20_18490</name>
</gene>
<proteinExistence type="predicted"/>
<sequence>MSTIQLSNNNMGLAPPKTKPSLQPIDPPPNPIIEPPGTPGGQDSPVGLQSGPQTEFSFELPIGYVDAVGQSHRRGIMRLARTVDEIGPMADPRVQANPAYATVIILAQVILSLGTLTDVSPVVIENMFAGDLNYLQNFYRKINRLEE</sequence>
<feature type="compositionally biased region" description="Pro residues" evidence="1">
    <location>
        <begin position="25"/>
        <end position="38"/>
    </location>
</feature>
<dbReference type="RefSeq" id="WP_163699727.1">
    <property type="nucleotide sequence ID" value="NZ_QXHD01000004.1"/>
</dbReference>
<dbReference type="Proteomes" id="UP000481033">
    <property type="component" value="Unassembled WGS sequence"/>
</dbReference>
<evidence type="ECO:0000313" key="3">
    <source>
        <dbReference type="Proteomes" id="UP000481033"/>
    </source>
</evidence>
<dbReference type="EMBL" id="QXHD01000004">
    <property type="protein sequence ID" value="NEZ57614.1"/>
    <property type="molecule type" value="Genomic_DNA"/>
</dbReference>
<feature type="region of interest" description="Disordered" evidence="1">
    <location>
        <begin position="1"/>
        <end position="54"/>
    </location>
</feature>
<accession>A0A6M0RMZ7</accession>
<feature type="compositionally biased region" description="Polar residues" evidence="1">
    <location>
        <begin position="1"/>
        <end position="11"/>
    </location>
</feature>
<dbReference type="AlphaFoldDB" id="A0A6M0RMZ7"/>
<evidence type="ECO:0008006" key="4">
    <source>
        <dbReference type="Google" id="ProtNLM"/>
    </source>
</evidence>
<evidence type="ECO:0000256" key="1">
    <source>
        <dbReference type="SAM" id="MobiDB-lite"/>
    </source>
</evidence>
<protein>
    <recommendedName>
        <fullName evidence="4">Phage tail assembly protein</fullName>
    </recommendedName>
</protein>
<evidence type="ECO:0000313" key="2">
    <source>
        <dbReference type="EMBL" id="NEZ57614.1"/>
    </source>
</evidence>
<keyword evidence="3" id="KW-1185">Reference proteome</keyword>